<gene>
    <name evidence="2" type="ORF">B0H66DRAFT_546312</name>
</gene>
<proteinExistence type="predicted"/>
<keyword evidence="1" id="KW-1133">Transmembrane helix</keyword>
<organism evidence="2 3">
    <name type="scientific">Apodospora peruviana</name>
    <dbReference type="NCBI Taxonomy" id="516989"/>
    <lineage>
        <taxon>Eukaryota</taxon>
        <taxon>Fungi</taxon>
        <taxon>Dikarya</taxon>
        <taxon>Ascomycota</taxon>
        <taxon>Pezizomycotina</taxon>
        <taxon>Sordariomycetes</taxon>
        <taxon>Sordariomycetidae</taxon>
        <taxon>Sordariales</taxon>
        <taxon>Lasiosphaeriaceae</taxon>
        <taxon>Apodospora</taxon>
    </lineage>
</organism>
<reference evidence="2" key="2">
    <citation type="submission" date="2023-06" db="EMBL/GenBank/DDBJ databases">
        <authorList>
            <consortium name="Lawrence Berkeley National Laboratory"/>
            <person name="Haridas S."/>
            <person name="Hensen N."/>
            <person name="Bonometti L."/>
            <person name="Westerberg I."/>
            <person name="Brannstrom I.O."/>
            <person name="Guillou S."/>
            <person name="Cros-Aarteil S."/>
            <person name="Calhoun S."/>
            <person name="Kuo A."/>
            <person name="Mondo S."/>
            <person name="Pangilinan J."/>
            <person name="Riley R."/>
            <person name="Labutti K."/>
            <person name="Andreopoulos B."/>
            <person name="Lipzen A."/>
            <person name="Chen C."/>
            <person name="Yanf M."/>
            <person name="Daum C."/>
            <person name="Ng V."/>
            <person name="Clum A."/>
            <person name="Steindorff A."/>
            <person name="Ohm R."/>
            <person name="Martin F."/>
            <person name="Silar P."/>
            <person name="Natvig D."/>
            <person name="Lalanne C."/>
            <person name="Gautier V."/>
            <person name="Ament-Velasquez S.L."/>
            <person name="Kruys A."/>
            <person name="Hutchinson M.I."/>
            <person name="Powell A.J."/>
            <person name="Barry K."/>
            <person name="Miller A.N."/>
            <person name="Grigoriev I.V."/>
            <person name="Debuchy R."/>
            <person name="Gladieux P."/>
            <person name="Thoren M.H."/>
            <person name="Johannesson H."/>
        </authorList>
    </citation>
    <scope>NUCLEOTIDE SEQUENCE</scope>
    <source>
        <strain evidence="2">CBS 118394</strain>
    </source>
</reference>
<evidence type="ECO:0000313" key="2">
    <source>
        <dbReference type="EMBL" id="KAK3331319.1"/>
    </source>
</evidence>
<feature type="transmembrane region" description="Helical" evidence="1">
    <location>
        <begin position="6"/>
        <end position="27"/>
    </location>
</feature>
<sequence length="104" mass="11745">MAHMPVEAIIALLSLIVTLPPTILVLVRCWPRKLSSSGCMWHRDEETKVTLLPQRHQRQPLYHSIPCILRNSQQTGSPTFGRVVLMMNIVLEPYDIAAAQNSKS</sequence>
<name>A0AAE0IUC9_9PEZI</name>
<dbReference type="EMBL" id="JAUEDM010000001">
    <property type="protein sequence ID" value="KAK3331319.1"/>
    <property type="molecule type" value="Genomic_DNA"/>
</dbReference>
<accession>A0AAE0IUC9</accession>
<dbReference type="AlphaFoldDB" id="A0AAE0IUC9"/>
<keyword evidence="1" id="KW-0812">Transmembrane</keyword>
<evidence type="ECO:0000313" key="3">
    <source>
        <dbReference type="Proteomes" id="UP001283341"/>
    </source>
</evidence>
<keyword evidence="1" id="KW-0472">Membrane</keyword>
<protein>
    <submittedName>
        <fullName evidence="2">Uncharacterized protein</fullName>
    </submittedName>
</protein>
<evidence type="ECO:0000256" key="1">
    <source>
        <dbReference type="SAM" id="Phobius"/>
    </source>
</evidence>
<keyword evidence="3" id="KW-1185">Reference proteome</keyword>
<comment type="caution">
    <text evidence="2">The sequence shown here is derived from an EMBL/GenBank/DDBJ whole genome shotgun (WGS) entry which is preliminary data.</text>
</comment>
<reference evidence="2" key="1">
    <citation type="journal article" date="2023" name="Mol. Phylogenet. Evol.">
        <title>Genome-scale phylogeny and comparative genomics of the fungal order Sordariales.</title>
        <authorList>
            <person name="Hensen N."/>
            <person name="Bonometti L."/>
            <person name="Westerberg I."/>
            <person name="Brannstrom I.O."/>
            <person name="Guillou S."/>
            <person name="Cros-Aarteil S."/>
            <person name="Calhoun S."/>
            <person name="Haridas S."/>
            <person name="Kuo A."/>
            <person name="Mondo S."/>
            <person name="Pangilinan J."/>
            <person name="Riley R."/>
            <person name="LaButti K."/>
            <person name="Andreopoulos B."/>
            <person name="Lipzen A."/>
            <person name="Chen C."/>
            <person name="Yan M."/>
            <person name="Daum C."/>
            <person name="Ng V."/>
            <person name="Clum A."/>
            <person name="Steindorff A."/>
            <person name="Ohm R.A."/>
            <person name="Martin F."/>
            <person name="Silar P."/>
            <person name="Natvig D.O."/>
            <person name="Lalanne C."/>
            <person name="Gautier V."/>
            <person name="Ament-Velasquez S.L."/>
            <person name="Kruys A."/>
            <person name="Hutchinson M.I."/>
            <person name="Powell A.J."/>
            <person name="Barry K."/>
            <person name="Miller A.N."/>
            <person name="Grigoriev I.V."/>
            <person name="Debuchy R."/>
            <person name="Gladieux P."/>
            <person name="Hiltunen Thoren M."/>
            <person name="Johannesson H."/>
        </authorList>
    </citation>
    <scope>NUCLEOTIDE SEQUENCE</scope>
    <source>
        <strain evidence="2">CBS 118394</strain>
    </source>
</reference>
<dbReference type="Proteomes" id="UP001283341">
    <property type="component" value="Unassembled WGS sequence"/>
</dbReference>